<dbReference type="EMBL" id="JAHYBX010000001">
    <property type="protein sequence ID" value="MCA1854659.1"/>
    <property type="molecule type" value="Genomic_DNA"/>
</dbReference>
<keyword evidence="2" id="KW-1185">Reference proteome</keyword>
<evidence type="ECO:0000313" key="1">
    <source>
        <dbReference type="EMBL" id="MCA1854659.1"/>
    </source>
</evidence>
<evidence type="ECO:0008006" key="3">
    <source>
        <dbReference type="Google" id="ProtNLM"/>
    </source>
</evidence>
<proteinExistence type="predicted"/>
<dbReference type="Proteomes" id="UP001198602">
    <property type="component" value="Unassembled WGS sequence"/>
</dbReference>
<name>A0ABS7Y7Y9_9BURK</name>
<comment type="caution">
    <text evidence="1">The sequence shown here is derived from an EMBL/GenBank/DDBJ whole genome shotgun (WGS) entry which is preliminary data.</text>
</comment>
<reference evidence="1 2" key="1">
    <citation type="submission" date="2021-07" db="EMBL/GenBank/DDBJ databases">
        <title>Characterization of Violacein-producing bacteria and related species.</title>
        <authorList>
            <person name="Wilson H.S."/>
            <person name="De Leon M.E."/>
        </authorList>
    </citation>
    <scope>NUCLEOTIDE SEQUENCE [LARGE SCALE GENOMIC DNA]</scope>
    <source>
        <strain evidence="1 2">HSC-2F05</strain>
    </source>
</reference>
<dbReference type="RefSeq" id="WP_225237111.1">
    <property type="nucleotide sequence ID" value="NZ_JAHYBX010000001.1"/>
</dbReference>
<accession>A0ABS7Y7Y9</accession>
<evidence type="ECO:0000313" key="2">
    <source>
        <dbReference type="Proteomes" id="UP001198602"/>
    </source>
</evidence>
<organism evidence="1 2">
    <name type="scientific">Massilia hydrophila</name>
    <dbReference type="NCBI Taxonomy" id="3044279"/>
    <lineage>
        <taxon>Bacteria</taxon>
        <taxon>Pseudomonadati</taxon>
        <taxon>Pseudomonadota</taxon>
        <taxon>Betaproteobacteria</taxon>
        <taxon>Burkholderiales</taxon>
        <taxon>Oxalobacteraceae</taxon>
        <taxon>Telluria group</taxon>
        <taxon>Massilia</taxon>
    </lineage>
</organism>
<sequence length="137" mass="14755">MGHPVTLQPADQGLLGELDAQGEGAAQLRQWQREGKELAFVYARSLGGLMQTGRCRITRLSTQHITVDATGSRLVILLDGATYELGPQQFFTPGLAAAFAVHGVAVRLGNHDWLFLSAETLPGPAVELLAPGWPRVR</sequence>
<gene>
    <name evidence="1" type="ORF">LE190_01785</name>
</gene>
<protein>
    <recommendedName>
        <fullName evidence="3">AraC family transcriptional regulator</fullName>
    </recommendedName>
</protein>